<keyword evidence="1" id="KW-0812">Transmembrane</keyword>
<keyword evidence="1" id="KW-0472">Membrane</keyword>
<gene>
    <name evidence="2" type="ORF">GCM10007108_05450</name>
</gene>
<comment type="caution">
    <text evidence="2">The sequence shown here is derived from an EMBL/GenBank/DDBJ whole genome shotgun (WGS) entry which is preliminary data.</text>
</comment>
<reference evidence="2" key="1">
    <citation type="journal article" date="2014" name="Int. J. Syst. Evol. Microbiol.">
        <title>Complete genome sequence of Corynebacterium casei LMG S-19264T (=DSM 44701T), isolated from a smear-ripened cheese.</title>
        <authorList>
            <consortium name="US DOE Joint Genome Institute (JGI-PGF)"/>
            <person name="Walter F."/>
            <person name="Albersmeier A."/>
            <person name="Kalinowski J."/>
            <person name="Ruckert C."/>
        </authorList>
    </citation>
    <scope>NUCLEOTIDE SEQUENCE</scope>
    <source>
        <strain evidence="2">JCM 13583</strain>
    </source>
</reference>
<dbReference type="EMBL" id="BMNY01000001">
    <property type="protein sequence ID" value="GGM70260.1"/>
    <property type="molecule type" value="Genomic_DNA"/>
</dbReference>
<dbReference type="RefSeq" id="WP_075057335.1">
    <property type="nucleotide sequence ID" value="NZ_BMNY01000001.1"/>
</dbReference>
<dbReference type="Proteomes" id="UP000632195">
    <property type="component" value="Unassembled WGS sequence"/>
</dbReference>
<organism evidence="2 3">
    <name type="scientific">Thermogymnomonas acidicola</name>
    <dbReference type="NCBI Taxonomy" id="399579"/>
    <lineage>
        <taxon>Archaea</taxon>
        <taxon>Methanobacteriati</taxon>
        <taxon>Thermoplasmatota</taxon>
        <taxon>Thermoplasmata</taxon>
        <taxon>Thermoplasmatales</taxon>
        <taxon>Thermogymnomonas</taxon>
    </lineage>
</organism>
<keyword evidence="3" id="KW-1185">Reference proteome</keyword>
<accession>A0AA37BQI9</accession>
<evidence type="ECO:0000313" key="3">
    <source>
        <dbReference type="Proteomes" id="UP000632195"/>
    </source>
</evidence>
<name>A0AA37BQI9_9ARCH</name>
<reference evidence="2" key="2">
    <citation type="submission" date="2022-09" db="EMBL/GenBank/DDBJ databases">
        <authorList>
            <person name="Sun Q."/>
            <person name="Ohkuma M."/>
        </authorList>
    </citation>
    <scope>NUCLEOTIDE SEQUENCE</scope>
    <source>
        <strain evidence="2">JCM 13583</strain>
    </source>
</reference>
<proteinExistence type="predicted"/>
<evidence type="ECO:0000256" key="1">
    <source>
        <dbReference type="SAM" id="Phobius"/>
    </source>
</evidence>
<keyword evidence="1" id="KW-1133">Transmembrane helix</keyword>
<sequence length="187" mass="20482">MNRKGTVRLASLAVVVLLALMPFISSASAPPIPAPPSTLPTITYHVVGTNESYNITDTDWTTFFTDIIDNSTYVKYNWSANASQDLIIFDLSYTGLNPYGAEFVEALSQIGSPTIKNMTLAFERIENDPSQVKGYTNIQALNAGAYPGFSWSKPKVAGPVATYRDVAIIVAIIAVVFVLYFVFNRKK</sequence>
<dbReference type="AlphaFoldDB" id="A0AA37BQI9"/>
<evidence type="ECO:0000313" key="2">
    <source>
        <dbReference type="EMBL" id="GGM70260.1"/>
    </source>
</evidence>
<feature type="transmembrane region" description="Helical" evidence="1">
    <location>
        <begin position="166"/>
        <end position="183"/>
    </location>
</feature>
<protein>
    <submittedName>
        <fullName evidence="2">Uncharacterized protein</fullName>
    </submittedName>
</protein>